<sequence>MSRMMQLAVLILVTSLLGACAPIQPEREVVQRDDLRVDPEIGGFVTVTELLEKRIDMPGGGDLLKIQFAVQAYQDTLMEWAVTWFDAEGMVVPGVGEGYRPARVLPNQTRFFTATAPHEKVVSYQLHLREDREP</sequence>
<feature type="signal peptide" evidence="1">
    <location>
        <begin position="1"/>
        <end position="21"/>
    </location>
</feature>
<proteinExistence type="predicted"/>
<keyword evidence="1" id="KW-0732">Signal</keyword>
<keyword evidence="3" id="KW-1185">Reference proteome</keyword>
<dbReference type="InterPro" id="IPR010824">
    <property type="entry name" value="DUF1425"/>
</dbReference>
<name>A0ABZ2W2Z1_9GAMM</name>
<dbReference type="EMBL" id="CP101118">
    <property type="protein sequence ID" value="WZF89042.1"/>
    <property type="molecule type" value="Genomic_DNA"/>
</dbReference>
<evidence type="ECO:0000256" key="1">
    <source>
        <dbReference type="SAM" id="SignalP"/>
    </source>
</evidence>
<protein>
    <submittedName>
        <fullName evidence="2">YcfL family protein</fullName>
    </submittedName>
</protein>
<dbReference type="RefSeq" id="WP_117617050.1">
    <property type="nucleotide sequence ID" value="NZ_CP101118.1"/>
</dbReference>
<dbReference type="PROSITE" id="PS51257">
    <property type="entry name" value="PROKAR_LIPOPROTEIN"/>
    <property type="match status" value="1"/>
</dbReference>
<dbReference type="Proteomes" id="UP001475781">
    <property type="component" value="Chromosome"/>
</dbReference>
<dbReference type="CDD" id="cd09030">
    <property type="entry name" value="DUF1425"/>
    <property type="match status" value="1"/>
</dbReference>
<feature type="chain" id="PRO_5046960825" evidence="1">
    <location>
        <begin position="22"/>
        <end position="134"/>
    </location>
</feature>
<reference evidence="2 3" key="1">
    <citation type="submission" date="2022-07" db="EMBL/GenBank/DDBJ databases">
        <title>A copper resistant bacterium isolated from sediment samples of deep sea hydrothermal areas.</title>
        <authorList>
            <person name="Zeng X."/>
        </authorList>
    </citation>
    <scope>NUCLEOTIDE SEQUENCE [LARGE SCALE GENOMIC DNA]</scope>
    <source>
        <strain evidence="3">CuT 6</strain>
    </source>
</reference>
<evidence type="ECO:0000313" key="2">
    <source>
        <dbReference type="EMBL" id="WZF89042.1"/>
    </source>
</evidence>
<dbReference type="Pfam" id="PF07233">
    <property type="entry name" value="DUF1425"/>
    <property type="match status" value="1"/>
</dbReference>
<gene>
    <name evidence="2" type="ORF">NLK58_02170</name>
</gene>
<evidence type="ECO:0000313" key="3">
    <source>
        <dbReference type="Proteomes" id="UP001475781"/>
    </source>
</evidence>
<dbReference type="InterPro" id="IPR038483">
    <property type="entry name" value="YcfL-like_sf"/>
</dbReference>
<dbReference type="Gene3D" id="2.60.40.3230">
    <property type="match status" value="1"/>
</dbReference>
<organism evidence="2 3">
    <name type="scientific">Marinobacter metalliresistant</name>
    <dbReference type="NCBI Taxonomy" id="2961995"/>
    <lineage>
        <taxon>Bacteria</taxon>
        <taxon>Pseudomonadati</taxon>
        <taxon>Pseudomonadota</taxon>
        <taxon>Gammaproteobacteria</taxon>
        <taxon>Pseudomonadales</taxon>
        <taxon>Marinobacteraceae</taxon>
        <taxon>Marinobacter</taxon>
    </lineage>
</organism>
<accession>A0ABZ2W2Z1</accession>